<proteinExistence type="predicted"/>
<accession>A0A0L0BLH0</accession>
<reference evidence="1 2" key="1">
    <citation type="journal article" date="2015" name="Nat. Commun.">
        <title>Lucilia cuprina genome unlocks parasitic fly biology to underpin future interventions.</title>
        <authorList>
            <person name="Anstead C.A."/>
            <person name="Korhonen P.K."/>
            <person name="Young N.D."/>
            <person name="Hall R.S."/>
            <person name="Jex A.R."/>
            <person name="Murali S.C."/>
            <person name="Hughes D.S."/>
            <person name="Lee S.F."/>
            <person name="Perry T."/>
            <person name="Stroehlein A.J."/>
            <person name="Ansell B.R."/>
            <person name="Breugelmans B."/>
            <person name="Hofmann A."/>
            <person name="Qu J."/>
            <person name="Dugan S."/>
            <person name="Lee S.L."/>
            <person name="Chao H."/>
            <person name="Dinh H."/>
            <person name="Han Y."/>
            <person name="Doddapaneni H.V."/>
            <person name="Worley K.C."/>
            <person name="Muzny D.M."/>
            <person name="Ioannidis P."/>
            <person name="Waterhouse R.M."/>
            <person name="Zdobnov E.M."/>
            <person name="James P.J."/>
            <person name="Bagnall N.H."/>
            <person name="Kotze A.C."/>
            <person name="Gibbs R.A."/>
            <person name="Richards S."/>
            <person name="Batterham P."/>
            <person name="Gasser R.B."/>
        </authorList>
    </citation>
    <scope>NUCLEOTIDE SEQUENCE [LARGE SCALE GENOMIC DNA]</scope>
    <source>
        <strain evidence="1 2">LS</strain>
        <tissue evidence="1">Full body</tissue>
    </source>
</reference>
<evidence type="ECO:0000313" key="2">
    <source>
        <dbReference type="Proteomes" id="UP000037069"/>
    </source>
</evidence>
<sequence>MFKIHYGEGITVDIQLAPMGAWCGSKEKLRVKDGIMVKVNNANGRQKMVIMELKVRKYTAELYPCFHINMSWSLVGFRKLLPRHFLNLDLSKSSRSFATTGEMVNQMGKAYIFNERFEGDLRIIEAEREMFSLWYDLAMTFF</sequence>
<dbReference type="Proteomes" id="UP000037069">
    <property type="component" value="Unassembled WGS sequence"/>
</dbReference>
<organism evidence="1 2">
    <name type="scientific">Lucilia cuprina</name>
    <name type="common">Green bottle fly</name>
    <name type="synonym">Australian sheep blowfly</name>
    <dbReference type="NCBI Taxonomy" id="7375"/>
    <lineage>
        <taxon>Eukaryota</taxon>
        <taxon>Metazoa</taxon>
        <taxon>Ecdysozoa</taxon>
        <taxon>Arthropoda</taxon>
        <taxon>Hexapoda</taxon>
        <taxon>Insecta</taxon>
        <taxon>Pterygota</taxon>
        <taxon>Neoptera</taxon>
        <taxon>Endopterygota</taxon>
        <taxon>Diptera</taxon>
        <taxon>Brachycera</taxon>
        <taxon>Muscomorpha</taxon>
        <taxon>Oestroidea</taxon>
        <taxon>Calliphoridae</taxon>
        <taxon>Luciliinae</taxon>
        <taxon>Lucilia</taxon>
    </lineage>
</organism>
<dbReference type="AlphaFoldDB" id="A0A0L0BLH0"/>
<evidence type="ECO:0000313" key="1">
    <source>
        <dbReference type="EMBL" id="KNC20867.1"/>
    </source>
</evidence>
<dbReference type="EMBL" id="JRES01001699">
    <property type="protein sequence ID" value="KNC20867.1"/>
    <property type="molecule type" value="Genomic_DNA"/>
</dbReference>
<protein>
    <submittedName>
        <fullName evidence="1">Uncharacterized protein</fullName>
    </submittedName>
</protein>
<name>A0A0L0BLH0_LUCCU</name>
<gene>
    <name evidence="1" type="ORF">FF38_04223</name>
</gene>
<comment type="caution">
    <text evidence="1">The sequence shown here is derived from an EMBL/GenBank/DDBJ whole genome shotgun (WGS) entry which is preliminary data.</text>
</comment>
<keyword evidence="2" id="KW-1185">Reference proteome</keyword>